<dbReference type="KEGG" id="vg:23463064"/>
<dbReference type="GeneID" id="23463064"/>
<organism evidence="1 2">
    <name type="scientific">Pandoravirus inopinatum</name>
    <dbReference type="NCBI Taxonomy" id="1605721"/>
    <lineage>
        <taxon>Viruses</taxon>
        <taxon>Pandoravirus</taxon>
    </lineage>
</organism>
<dbReference type="Proteomes" id="UP000202511">
    <property type="component" value="Segment"/>
</dbReference>
<evidence type="ECO:0000313" key="1">
    <source>
        <dbReference type="EMBL" id="AJF98147.1"/>
    </source>
</evidence>
<accession>A0A0B5JEG2</accession>
<protein>
    <submittedName>
        <fullName evidence="1">Uncharacterized protein</fullName>
    </submittedName>
</protein>
<evidence type="ECO:0000313" key="2">
    <source>
        <dbReference type="Proteomes" id="UP000202511"/>
    </source>
</evidence>
<name>A0A0B5JEG2_9VIRU</name>
<dbReference type="RefSeq" id="YP_009120382.1">
    <property type="nucleotide sequence ID" value="NC_026440.1"/>
</dbReference>
<reference evidence="1 2" key="1">
    <citation type="journal article" date="2015" name="Parasitol. Res.">
        <title>Viruses in close associations with free-living amoebae.</title>
        <authorList>
            <person name="Scheid P."/>
        </authorList>
    </citation>
    <scope>NUCLEOTIDE SEQUENCE [LARGE SCALE GENOMIC DNA]</scope>
    <source>
        <strain evidence="1">KlaHel</strain>
    </source>
</reference>
<sequence length="133" mass="14078">MDLADDAVLGLLVPWHAAPVPDWVSLPACITKGVEAVGADRACLAAVVFQARDAGVESEDDLFVGVLPRPLDARVYRAPIVLALRVDIDGGDDVAWIDVDAEACDLVLDAWLAGPAPSPSWARAPSLTQTRRP</sequence>
<dbReference type="EMBL" id="KP136319">
    <property type="protein sequence ID" value="AJF98147.1"/>
    <property type="molecule type" value="Genomic_DNA"/>
</dbReference>
<proteinExistence type="predicted"/>